<dbReference type="InterPro" id="IPR003137">
    <property type="entry name" value="PA_domain"/>
</dbReference>
<evidence type="ECO:0000256" key="5">
    <source>
        <dbReference type="ARBA" id="ARBA00022729"/>
    </source>
</evidence>
<feature type="region of interest" description="Disordered" evidence="11">
    <location>
        <begin position="14"/>
        <end position="37"/>
    </location>
</feature>
<organism evidence="16 17">
    <name type="scientific">Podospora aff. communis PSN243</name>
    <dbReference type="NCBI Taxonomy" id="3040156"/>
    <lineage>
        <taxon>Eukaryota</taxon>
        <taxon>Fungi</taxon>
        <taxon>Dikarya</taxon>
        <taxon>Ascomycota</taxon>
        <taxon>Pezizomycotina</taxon>
        <taxon>Sordariomycetes</taxon>
        <taxon>Sordariomycetidae</taxon>
        <taxon>Sordariales</taxon>
        <taxon>Podosporaceae</taxon>
        <taxon>Podospora</taxon>
    </lineage>
</organism>
<evidence type="ECO:0000256" key="8">
    <source>
        <dbReference type="PIRSR" id="PIRSR615500-1"/>
    </source>
</evidence>
<dbReference type="InterPro" id="IPR015500">
    <property type="entry name" value="Peptidase_S8_subtilisin-rel"/>
</dbReference>
<evidence type="ECO:0000313" key="17">
    <source>
        <dbReference type="Proteomes" id="UP001321760"/>
    </source>
</evidence>
<dbReference type="AlphaFoldDB" id="A0AAV9H3W5"/>
<accession>A0AAV9H3W5</accession>
<keyword evidence="2" id="KW-0134">Cell wall</keyword>
<evidence type="ECO:0000256" key="1">
    <source>
        <dbReference type="ARBA" id="ARBA00011073"/>
    </source>
</evidence>
<dbReference type="InterPro" id="IPR013783">
    <property type="entry name" value="Ig-like_fold"/>
</dbReference>
<feature type="signal peptide" evidence="12">
    <location>
        <begin position="1"/>
        <end position="20"/>
    </location>
</feature>
<evidence type="ECO:0000256" key="12">
    <source>
        <dbReference type="SAM" id="SignalP"/>
    </source>
</evidence>
<dbReference type="Pfam" id="PF06280">
    <property type="entry name" value="fn3_5"/>
    <property type="match status" value="1"/>
</dbReference>
<dbReference type="SUPFAM" id="SSF52743">
    <property type="entry name" value="Subtilisin-like"/>
    <property type="match status" value="1"/>
</dbReference>
<dbReference type="PROSITE" id="PS00136">
    <property type="entry name" value="SUBTILASE_ASP"/>
    <property type="match status" value="1"/>
</dbReference>
<evidence type="ECO:0000259" key="14">
    <source>
        <dbReference type="Pfam" id="PF02225"/>
    </source>
</evidence>
<dbReference type="InterPro" id="IPR023827">
    <property type="entry name" value="Peptidase_S8_Asp-AS"/>
</dbReference>
<dbReference type="InterPro" id="IPR050131">
    <property type="entry name" value="Peptidase_S8_subtilisin-like"/>
</dbReference>
<dbReference type="InterPro" id="IPR000209">
    <property type="entry name" value="Peptidase_S8/S53_dom"/>
</dbReference>
<comment type="similarity">
    <text evidence="1 9 10">Belongs to the peptidase S8 family.</text>
</comment>
<dbReference type="GO" id="GO:0016020">
    <property type="term" value="C:membrane"/>
    <property type="evidence" value="ECO:0007669"/>
    <property type="project" value="InterPro"/>
</dbReference>
<gene>
    <name evidence="16" type="ORF">QBC34DRAFT_460273</name>
</gene>
<feature type="active site" description="Charge relay system" evidence="8 9">
    <location>
        <position position="209"/>
    </location>
</feature>
<sequence length="925" mass="98463">MRLPLLASTAALLLTNPTTAQTRPSPGNRGPHRSNSTAPPLFAKKFIVEFEPGLTPSSITPFSPSNARNNNITILREFSSDIFSGVSISTTDYNVDSLQALDGVARAWPVGRLQLDPIKPLATFSDDAAAGNYSAHEYTGVEALHRRGVFGKGVVVAVVDTGIEYNHPALGGGIGPGFKVAGGYDLVGDGDWPNTPKAPDADPNDFQGHGTHVAGIIAGKSEWYTGVAPEATLLAYKVFSANSGTDEDTLIASFLMAYEAGADVISSSIGGTSGWSGGAWATVASRLVDQGIVVTISAGNSGADGPFYASSGSSGKNVIAVASTVPTMAAAPPFTATFNLDGHSNTSTLGYFLDANWPVWNLPEDLPIIPISLDTTNPADACEPLPADTPDLSKGIVLIRRGSCQFAVKQANAAKFGAKRILFYNNDTPLTSPGGVDTSIPTGMIEAKAGVAIIGTIKAGGNVTARFTIDESSGWVVGLQNSGGGLPSSFTSWGPTFQMEIKPDIAAPGSVIYSTYLDGGWATLSGTSMACPYVAGVAALYISVHGGRSKHGPGFAKDLANKIISSGKAIPWQAAQPAGLPIDYGFWAPVPQVGTGIINATKILTYTSSLSFHKIELNDTSHFHRYHPVQITNDSPNPVTYSFTLQPAGTFNAQSPAYPQFLASAAELTPFAFSPTVSLPRDITIAPHSTSTIQINFEPPSSSSPQLNPSLLPVYSGSILITSSLSESLSIPYLGAAFDLKHAFLSPKNSEGGLFSDPTPYQLSGPNRADIPYYHAYTFNLSWEEQSFPKVYAAFKYGPSLLRWDIFDTSFQESEWNHYPPVVGKNGYVGSATYWLESDYYWGFDPAVHDEMATVPFPLEMLTRTSSWNWYDQGFWWLGRLGSGERVGVGEYKMRFAALLPFGDPTRSDNWDIWDTPTITVLPSP</sequence>
<dbReference type="InterPro" id="IPR036852">
    <property type="entry name" value="Peptidase_S8/S53_dom_sf"/>
</dbReference>
<dbReference type="Pfam" id="PF02225">
    <property type="entry name" value="PA"/>
    <property type="match status" value="1"/>
</dbReference>
<name>A0AAV9H3W5_9PEZI</name>
<evidence type="ECO:0000256" key="11">
    <source>
        <dbReference type="SAM" id="MobiDB-lite"/>
    </source>
</evidence>
<dbReference type="GO" id="GO:0004252">
    <property type="term" value="F:serine-type endopeptidase activity"/>
    <property type="evidence" value="ECO:0007669"/>
    <property type="project" value="UniProtKB-UniRule"/>
</dbReference>
<keyword evidence="7 9" id="KW-0720">Serine protease</keyword>
<keyword evidence="5 12" id="KW-0732">Signal</keyword>
<dbReference type="PANTHER" id="PTHR43806:SF66">
    <property type="entry name" value="SERIN ENDOPEPTIDASE"/>
    <property type="match status" value="1"/>
</dbReference>
<dbReference type="InterPro" id="IPR023828">
    <property type="entry name" value="Peptidase_S8_Ser-AS"/>
</dbReference>
<dbReference type="PROSITE" id="PS00138">
    <property type="entry name" value="SUBTILASE_SER"/>
    <property type="match status" value="1"/>
</dbReference>
<keyword evidence="4 9" id="KW-0645">Protease</keyword>
<dbReference type="PROSITE" id="PS00137">
    <property type="entry name" value="SUBTILASE_HIS"/>
    <property type="match status" value="1"/>
</dbReference>
<dbReference type="InterPro" id="IPR046450">
    <property type="entry name" value="PA_dom_sf"/>
</dbReference>
<dbReference type="EMBL" id="MU865914">
    <property type="protein sequence ID" value="KAK4455365.1"/>
    <property type="molecule type" value="Genomic_DNA"/>
</dbReference>
<feature type="active site" description="Charge relay system" evidence="8 9">
    <location>
        <position position="528"/>
    </location>
</feature>
<evidence type="ECO:0000256" key="10">
    <source>
        <dbReference type="RuleBase" id="RU003355"/>
    </source>
</evidence>
<dbReference type="Gene3D" id="3.50.30.30">
    <property type="match status" value="1"/>
</dbReference>
<evidence type="ECO:0000256" key="6">
    <source>
        <dbReference type="ARBA" id="ARBA00022801"/>
    </source>
</evidence>
<evidence type="ECO:0000256" key="3">
    <source>
        <dbReference type="ARBA" id="ARBA00022525"/>
    </source>
</evidence>
<keyword evidence="6 9" id="KW-0378">Hydrolase</keyword>
<dbReference type="GO" id="GO:0006508">
    <property type="term" value="P:proteolysis"/>
    <property type="evidence" value="ECO:0007669"/>
    <property type="project" value="UniProtKB-KW"/>
</dbReference>
<dbReference type="Gene3D" id="3.40.50.200">
    <property type="entry name" value="Peptidase S8/S53 domain"/>
    <property type="match status" value="1"/>
</dbReference>
<dbReference type="PROSITE" id="PS51892">
    <property type="entry name" value="SUBTILASE"/>
    <property type="match status" value="1"/>
</dbReference>
<feature type="domain" description="Peptidase S8/S53" evidence="13">
    <location>
        <begin position="151"/>
        <end position="545"/>
    </location>
</feature>
<dbReference type="Proteomes" id="UP001321760">
    <property type="component" value="Unassembled WGS sequence"/>
</dbReference>
<keyword evidence="3" id="KW-0964">Secreted</keyword>
<dbReference type="InterPro" id="IPR010435">
    <property type="entry name" value="C5a/SBT2-like_Fn3"/>
</dbReference>
<reference evidence="16" key="1">
    <citation type="journal article" date="2023" name="Mol. Phylogenet. Evol.">
        <title>Genome-scale phylogeny and comparative genomics of the fungal order Sordariales.</title>
        <authorList>
            <person name="Hensen N."/>
            <person name="Bonometti L."/>
            <person name="Westerberg I."/>
            <person name="Brannstrom I.O."/>
            <person name="Guillou S."/>
            <person name="Cros-Aarteil S."/>
            <person name="Calhoun S."/>
            <person name="Haridas S."/>
            <person name="Kuo A."/>
            <person name="Mondo S."/>
            <person name="Pangilinan J."/>
            <person name="Riley R."/>
            <person name="LaButti K."/>
            <person name="Andreopoulos B."/>
            <person name="Lipzen A."/>
            <person name="Chen C."/>
            <person name="Yan M."/>
            <person name="Daum C."/>
            <person name="Ng V."/>
            <person name="Clum A."/>
            <person name="Steindorff A."/>
            <person name="Ohm R.A."/>
            <person name="Martin F."/>
            <person name="Silar P."/>
            <person name="Natvig D.O."/>
            <person name="Lalanne C."/>
            <person name="Gautier V."/>
            <person name="Ament-Velasquez S.L."/>
            <person name="Kruys A."/>
            <person name="Hutchinson M.I."/>
            <person name="Powell A.J."/>
            <person name="Barry K."/>
            <person name="Miller A.N."/>
            <person name="Grigoriev I.V."/>
            <person name="Debuchy R."/>
            <person name="Gladieux P."/>
            <person name="Hiltunen Thoren M."/>
            <person name="Johannesson H."/>
        </authorList>
    </citation>
    <scope>NUCLEOTIDE SEQUENCE</scope>
    <source>
        <strain evidence="16">PSN243</strain>
    </source>
</reference>
<proteinExistence type="inferred from homology"/>
<protein>
    <submittedName>
        <fullName evidence="16">Subtilisin-like serine protease</fullName>
    </submittedName>
</protein>
<feature type="chain" id="PRO_5043866320" evidence="12">
    <location>
        <begin position="21"/>
        <end position="925"/>
    </location>
</feature>
<evidence type="ECO:0000256" key="9">
    <source>
        <dbReference type="PROSITE-ProRule" id="PRU01240"/>
    </source>
</evidence>
<keyword evidence="17" id="KW-1185">Reference proteome</keyword>
<dbReference type="InterPro" id="IPR022398">
    <property type="entry name" value="Peptidase_S8_His-AS"/>
</dbReference>
<evidence type="ECO:0000259" key="15">
    <source>
        <dbReference type="Pfam" id="PF06280"/>
    </source>
</evidence>
<dbReference type="SUPFAM" id="SSF52025">
    <property type="entry name" value="PA domain"/>
    <property type="match status" value="1"/>
</dbReference>
<dbReference type="CDD" id="cd02124">
    <property type="entry name" value="PA_PoS1_like"/>
    <property type="match status" value="1"/>
</dbReference>
<comment type="caution">
    <text evidence="16">The sequence shown here is derived from an EMBL/GenBank/DDBJ whole genome shotgun (WGS) entry which is preliminary data.</text>
</comment>
<dbReference type="PANTHER" id="PTHR43806">
    <property type="entry name" value="PEPTIDASE S8"/>
    <property type="match status" value="1"/>
</dbReference>
<evidence type="ECO:0000256" key="7">
    <source>
        <dbReference type="ARBA" id="ARBA00022825"/>
    </source>
</evidence>
<evidence type="ECO:0000256" key="2">
    <source>
        <dbReference type="ARBA" id="ARBA00022512"/>
    </source>
</evidence>
<evidence type="ECO:0000259" key="13">
    <source>
        <dbReference type="Pfam" id="PF00082"/>
    </source>
</evidence>
<evidence type="ECO:0000256" key="4">
    <source>
        <dbReference type="ARBA" id="ARBA00022670"/>
    </source>
</evidence>
<feature type="active site" description="Charge relay system" evidence="8 9">
    <location>
        <position position="160"/>
    </location>
</feature>
<dbReference type="Gene3D" id="2.60.40.10">
    <property type="entry name" value="Immunoglobulins"/>
    <property type="match status" value="1"/>
</dbReference>
<dbReference type="PRINTS" id="PR00723">
    <property type="entry name" value="SUBTILISIN"/>
</dbReference>
<dbReference type="CDD" id="cd07489">
    <property type="entry name" value="Peptidases_S8_5"/>
    <property type="match status" value="1"/>
</dbReference>
<dbReference type="InterPro" id="IPR034187">
    <property type="entry name" value="Peptidases_S8_5"/>
</dbReference>
<reference evidence="16" key="2">
    <citation type="submission" date="2023-05" db="EMBL/GenBank/DDBJ databases">
        <authorList>
            <consortium name="Lawrence Berkeley National Laboratory"/>
            <person name="Steindorff A."/>
            <person name="Hensen N."/>
            <person name="Bonometti L."/>
            <person name="Westerberg I."/>
            <person name="Brannstrom I.O."/>
            <person name="Guillou S."/>
            <person name="Cros-Aarteil S."/>
            <person name="Calhoun S."/>
            <person name="Haridas S."/>
            <person name="Kuo A."/>
            <person name="Mondo S."/>
            <person name="Pangilinan J."/>
            <person name="Riley R."/>
            <person name="Labutti K."/>
            <person name="Andreopoulos B."/>
            <person name="Lipzen A."/>
            <person name="Chen C."/>
            <person name="Yanf M."/>
            <person name="Daum C."/>
            <person name="Ng V."/>
            <person name="Clum A."/>
            <person name="Ohm R."/>
            <person name="Martin F."/>
            <person name="Silar P."/>
            <person name="Natvig D."/>
            <person name="Lalanne C."/>
            <person name="Gautier V."/>
            <person name="Ament-Velasquez S.L."/>
            <person name="Kruys A."/>
            <person name="Hutchinson M.I."/>
            <person name="Powell A.J."/>
            <person name="Barry K."/>
            <person name="Miller A.N."/>
            <person name="Grigoriev I.V."/>
            <person name="Debuchy R."/>
            <person name="Gladieux P."/>
            <person name="Thoren M.H."/>
            <person name="Johannesson H."/>
        </authorList>
    </citation>
    <scope>NUCLEOTIDE SEQUENCE</scope>
    <source>
        <strain evidence="16">PSN243</strain>
    </source>
</reference>
<feature type="domain" description="PA" evidence="14">
    <location>
        <begin position="378"/>
        <end position="453"/>
    </location>
</feature>
<feature type="domain" description="C5a peptidase/Subtilisin-like protease SBT2-like Fn3-like" evidence="15">
    <location>
        <begin position="615"/>
        <end position="734"/>
    </location>
</feature>
<dbReference type="Pfam" id="PF00082">
    <property type="entry name" value="Peptidase_S8"/>
    <property type="match status" value="1"/>
</dbReference>
<evidence type="ECO:0000313" key="16">
    <source>
        <dbReference type="EMBL" id="KAK4455365.1"/>
    </source>
</evidence>